<keyword evidence="6 8" id="KW-1133">Transmembrane helix</keyword>
<feature type="transmembrane region" description="Helical" evidence="8">
    <location>
        <begin position="381"/>
        <end position="399"/>
    </location>
</feature>
<gene>
    <name evidence="10" type="ORF">A3H40_02550</name>
</gene>
<organism evidence="10 11">
    <name type="scientific">Candidatus Daviesbacteria bacterium RIFCSPLOWO2_02_FULL_38_15</name>
    <dbReference type="NCBI Taxonomy" id="1797794"/>
    <lineage>
        <taxon>Bacteria</taxon>
        <taxon>Candidatus Daviesiibacteriota</taxon>
    </lineage>
</organism>
<dbReference type="PANTHER" id="PTHR33908">
    <property type="entry name" value="MANNOSYLTRANSFERASE YKCB-RELATED"/>
    <property type="match status" value="1"/>
</dbReference>
<name>A0A1F5N3L0_9BACT</name>
<keyword evidence="2" id="KW-1003">Cell membrane</keyword>
<comment type="caution">
    <text evidence="10">The sequence shown here is derived from an EMBL/GenBank/DDBJ whole genome shotgun (WGS) entry which is preliminary data.</text>
</comment>
<dbReference type="PANTHER" id="PTHR33908:SF11">
    <property type="entry name" value="MEMBRANE PROTEIN"/>
    <property type="match status" value="1"/>
</dbReference>
<feature type="transmembrane region" description="Helical" evidence="8">
    <location>
        <begin position="91"/>
        <end position="111"/>
    </location>
</feature>
<keyword evidence="7 8" id="KW-0472">Membrane</keyword>
<dbReference type="InterPro" id="IPR050297">
    <property type="entry name" value="LipidA_mod_glycosyltrf_83"/>
</dbReference>
<feature type="transmembrane region" description="Helical" evidence="8">
    <location>
        <begin position="355"/>
        <end position="374"/>
    </location>
</feature>
<feature type="transmembrane region" description="Helical" evidence="8">
    <location>
        <begin position="333"/>
        <end position="349"/>
    </location>
</feature>
<evidence type="ECO:0000256" key="4">
    <source>
        <dbReference type="ARBA" id="ARBA00022679"/>
    </source>
</evidence>
<dbReference type="STRING" id="1797794.A3H40_02550"/>
<accession>A0A1F5N3L0</accession>
<evidence type="ECO:0000256" key="6">
    <source>
        <dbReference type="ARBA" id="ARBA00022989"/>
    </source>
</evidence>
<dbReference type="Pfam" id="PF13231">
    <property type="entry name" value="PMT_2"/>
    <property type="match status" value="1"/>
</dbReference>
<evidence type="ECO:0000256" key="8">
    <source>
        <dbReference type="SAM" id="Phobius"/>
    </source>
</evidence>
<feature type="domain" description="Glycosyltransferase RgtA/B/C/D-like" evidence="9">
    <location>
        <begin position="72"/>
        <end position="223"/>
    </location>
</feature>
<proteinExistence type="predicted"/>
<feature type="transmembrane region" description="Helical" evidence="8">
    <location>
        <begin position="143"/>
        <end position="161"/>
    </location>
</feature>
<evidence type="ECO:0000256" key="7">
    <source>
        <dbReference type="ARBA" id="ARBA00023136"/>
    </source>
</evidence>
<dbReference type="Proteomes" id="UP000177057">
    <property type="component" value="Unassembled WGS sequence"/>
</dbReference>
<feature type="transmembrane region" description="Helical" evidence="8">
    <location>
        <begin position="117"/>
        <end position="136"/>
    </location>
</feature>
<feature type="transmembrane region" description="Helical" evidence="8">
    <location>
        <begin position="302"/>
        <end position="321"/>
    </location>
</feature>
<dbReference type="GO" id="GO:0005886">
    <property type="term" value="C:plasma membrane"/>
    <property type="evidence" value="ECO:0007669"/>
    <property type="project" value="UniProtKB-SubCell"/>
</dbReference>
<dbReference type="GO" id="GO:0009103">
    <property type="term" value="P:lipopolysaccharide biosynthetic process"/>
    <property type="evidence" value="ECO:0007669"/>
    <property type="project" value="UniProtKB-ARBA"/>
</dbReference>
<dbReference type="AlphaFoldDB" id="A0A1F5N3L0"/>
<feature type="transmembrane region" description="Helical" evidence="8">
    <location>
        <begin position="57"/>
        <end position="84"/>
    </location>
</feature>
<feature type="transmembrane region" description="Helical" evidence="8">
    <location>
        <begin position="206"/>
        <end position="224"/>
    </location>
</feature>
<dbReference type="InterPro" id="IPR038731">
    <property type="entry name" value="RgtA/B/C-like"/>
</dbReference>
<feature type="transmembrane region" description="Helical" evidence="8">
    <location>
        <begin position="12"/>
        <end position="28"/>
    </location>
</feature>
<dbReference type="GO" id="GO:0016763">
    <property type="term" value="F:pentosyltransferase activity"/>
    <property type="evidence" value="ECO:0007669"/>
    <property type="project" value="TreeGrafter"/>
</dbReference>
<evidence type="ECO:0000259" key="9">
    <source>
        <dbReference type="Pfam" id="PF13231"/>
    </source>
</evidence>
<evidence type="ECO:0000256" key="3">
    <source>
        <dbReference type="ARBA" id="ARBA00022676"/>
    </source>
</evidence>
<comment type="subcellular location">
    <subcellularLocation>
        <location evidence="1">Cell membrane</location>
        <topology evidence="1">Multi-pass membrane protein</topology>
    </subcellularLocation>
</comment>
<dbReference type="EMBL" id="MFDV01000010">
    <property type="protein sequence ID" value="OGE72236.1"/>
    <property type="molecule type" value="Genomic_DNA"/>
</dbReference>
<protein>
    <recommendedName>
        <fullName evidence="9">Glycosyltransferase RgtA/B/C/D-like domain-containing protein</fullName>
    </recommendedName>
</protein>
<evidence type="ECO:0000256" key="1">
    <source>
        <dbReference type="ARBA" id="ARBA00004651"/>
    </source>
</evidence>
<keyword evidence="5 8" id="KW-0812">Transmembrane</keyword>
<keyword evidence="3" id="KW-0328">Glycosyltransferase</keyword>
<reference evidence="10 11" key="1">
    <citation type="journal article" date="2016" name="Nat. Commun.">
        <title>Thousands of microbial genomes shed light on interconnected biogeochemical processes in an aquifer system.</title>
        <authorList>
            <person name="Anantharaman K."/>
            <person name="Brown C.T."/>
            <person name="Hug L.A."/>
            <person name="Sharon I."/>
            <person name="Castelle C.J."/>
            <person name="Probst A.J."/>
            <person name="Thomas B.C."/>
            <person name="Singh A."/>
            <person name="Wilkins M.J."/>
            <person name="Karaoz U."/>
            <person name="Brodie E.L."/>
            <person name="Williams K.H."/>
            <person name="Hubbard S.S."/>
            <person name="Banfield J.F."/>
        </authorList>
    </citation>
    <scope>NUCLEOTIDE SEQUENCE [LARGE SCALE GENOMIC DNA]</scope>
</reference>
<keyword evidence="4" id="KW-0808">Transferase</keyword>
<evidence type="ECO:0000256" key="2">
    <source>
        <dbReference type="ARBA" id="ARBA00022475"/>
    </source>
</evidence>
<evidence type="ECO:0000313" key="11">
    <source>
        <dbReference type="Proteomes" id="UP000177057"/>
    </source>
</evidence>
<sequence length="509" mass="58560">MNIKILKKYNTFFLLVLIVGLSVLLRFYRLDDIYVFTIDEEYQATYSWTLVKDPHPIWIGLPAAAVAFYLGPYFTYFTAILLALSKGDQMITAYFAAFIGVITTFVIFFVGKNVFNLTTGVVTSLLYATLPLFVFYDQKYWNTMFSNLIILLLFLTLILIRSSKWWWLLYAGLAGAIFETHLPPIPLLLIGVWYFLKGKYWKDIKLLLLCSVIFLLFYWPLIVFDFNHNFSNLKVFTRLSGQDNQSKISFNPVAKLATLFDSMGRFWYLKSGSPNADEINFGCSSLSLSNGYEIINRYTNRTYASIWLSLVSLIMFLYFLLKSLRDRNSSKKLLAIFLLIAACFFIIYQGGSYEYYSLGFLMLFTFVPGILISSFKKNYQLVALALVILVSAIGINTVLHTSDEFGLGPKKILIKKVMNILGENSFSIEGRGICHDYEGWRYLFKVYGRVPAQSYTDKNLGWLYPEEISKEPPKYTVILSEDRIPLKEDLSGNISIKEGGYRAYIIKNR</sequence>
<feature type="transmembrane region" description="Helical" evidence="8">
    <location>
        <begin position="167"/>
        <end position="194"/>
    </location>
</feature>
<evidence type="ECO:0000313" key="10">
    <source>
        <dbReference type="EMBL" id="OGE72236.1"/>
    </source>
</evidence>
<evidence type="ECO:0000256" key="5">
    <source>
        <dbReference type="ARBA" id="ARBA00022692"/>
    </source>
</evidence>